<organism evidence="1 2">
    <name type="scientific">Zarea fungicola</name>
    <dbReference type="NCBI Taxonomy" id="93591"/>
    <lineage>
        <taxon>Eukaryota</taxon>
        <taxon>Fungi</taxon>
        <taxon>Dikarya</taxon>
        <taxon>Ascomycota</taxon>
        <taxon>Pezizomycotina</taxon>
        <taxon>Sordariomycetes</taxon>
        <taxon>Hypocreomycetidae</taxon>
        <taxon>Hypocreales</taxon>
        <taxon>Cordycipitaceae</taxon>
        <taxon>Zarea</taxon>
    </lineage>
</organism>
<proteinExistence type="predicted"/>
<keyword evidence="2" id="KW-1185">Reference proteome</keyword>
<gene>
    <name evidence="1" type="ORF">NQ176_g9526</name>
</gene>
<reference evidence="1" key="1">
    <citation type="submission" date="2022-08" db="EMBL/GenBank/DDBJ databases">
        <title>Genome Sequence of Lecanicillium fungicola.</title>
        <authorList>
            <person name="Buettner E."/>
        </authorList>
    </citation>
    <scope>NUCLEOTIDE SEQUENCE</scope>
    <source>
        <strain evidence="1">Babe33</strain>
    </source>
</reference>
<sequence>MKGSVGQESENVRLYDLDARREIDQMLVERSTNWLSRQAEAKKPFFLYHPLVHLHFPTLPHKEFAGRTGNGNFADSMVEMDHRVGEILDHIDSLQLRENTIVIFASDNGPEFREPYRGTAGPWSGTYHTAMEGSLRVPFIIRWPGKVAPGTVSNGIVHVTDIFTTILSIAGAPIPGDRPIDGVDQTAFFQDAATVSSPRQGFLFYIKDELRAIKWRDWKMHFVWEPVVNKSSGRLESPLIFNLLRDPKEESNVAAFNTWVLQPMLRLKVDMERSLAHYPAPEDPLKKKFMEIHGSSW</sequence>
<comment type="caution">
    <text evidence="1">The sequence shown here is derived from an EMBL/GenBank/DDBJ whole genome shotgun (WGS) entry which is preliminary data.</text>
</comment>
<protein>
    <submittedName>
        <fullName evidence="1">Uncharacterized protein</fullName>
    </submittedName>
</protein>
<evidence type="ECO:0000313" key="2">
    <source>
        <dbReference type="Proteomes" id="UP001143910"/>
    </source>
</evidence>
<name>A0ACC1MLM6_9HYPO</name>
<evidence type="ECO:0000313" key="1">
    <source>
        <dbReference type="EMBL" id="KAJ2967720.1"/>
    </source>
</evidence>
<accession>A0ACC1MLM6</accession>
<dbReference type="EMBL" id="JANJQO010002209">
    <property type="protein sequence ID" value="KAJ2967720.1"/>
    <property type="molecule type" value="Genomic_DNA"/>
</dbReference>
<dbReference type="Proteomes" id="UP001143910">
    <property type="component" value="Unassembled WGS sequence"/>
</dbReference>